<protein>
    <submittedName>
        <fullName evidence="1">Uncharacterized protein</fullName>
    </submittedName>
</protein>
<reference evidence="2" key="1">
    <citation type="submission" date="2017-09" db="EMBL/GenBank/DDBJ databases">
        <title>Depth-based differentiation of microbial function through sediment-hosted aquifers and enrichment of novel symbionts in the deep terrestrial subsurface.</title>
        <authorList>
            <person name="Probst A.J."/>
            <person name="Ladd B."/>
            <person name="Jarett J.K."/>
            <person name="Geller-Mcgrath D.E."/>
            <person name="Sieber C.M.K."/>
            <person name="Emerson J.B."/>
            <person name="Anantharaman K."/>
            <person name="Thomas B.C."/>
            <person name="Malmstrom R."/>
            <person name="Stieglmeier M."/>
            <person name="Klingl A."/>
            <person name="Woyke T."/>
            <person name="Ryan C.M."/>
            <person name="Banfield J.F."/>
        </authorList>
    </citation>
    <scope>NUCLEOTIDE SEQUENCE [LARGE SCALE GENOMIC DNA]</scope>
</reference>
<evidence type="ECO:0000313" key="1">
    <source>
        <dbReference type="EMBL" id="PIU36344.1"/>
    </source>
</evidence>
<gene>
    <name evidence="1" type="ORF">COT03_00080</name>
</gene>
<accession>A0A2M6YS68</accession>
<sequence>MPPSIFIVAGQNTPLSGDECPKVYTSEGCDKATNSAAIIKDWQNYHSPQWAIVIKNIASDGELDKFLKERYGEGCSLGEKKATKQDGVFNISIKGDGLDMGETKCPLNFMTVVKYYPAKQKVVAWNIGQACNFYYPTAATCYDMEMTDSFIFE</sequence>
<organism evidence="1 2">
    <name type="scientific">Candidatus Shapirobacteria bacterium CG07_land_8_20_14_0_80_39_18</name>
    <dbReference type="NCBI Taxonomy" id="1974882"/>
    <lineage>
        <taxon>Bacteria</taxon>
        <taxon>Candidatus Shapironibacteriota</taxon>
    </lineage>
</organism>
<proteinExistence type="predicted"/>
<name>A0A2M6YS68_9BACT</name>
<comment type="caution">
    <text evidence="1">The sequence shown here is derived from an EMBL/GenBank/DDBJ whole genome shotgun (WGS) entry which is preliminary data.</text>
</comment>
<evidence type="ECO:0000313" key="2">
    <source>
        <dbReference type="Proteomes" id="UP000229502"/>
    </source>
</evidence>
<dbReference type="EMBL" id="PEWZ01000007">
    <property type="protein sequence ID" value="PIU36344.1"/>
    <property type="molecule type" value="Genomic_DNA"/>
</dbReference>
<dbReference type="Proteomes" id="UP000229502">
    <property type="component" value="Unassembled WGS sequence"/>
</dbReference>
<dbReference type="AlphaFoldDB" id="A0A2M6YS68"/>